<evidence type="ECO:0000256" key="2">
    <source>
        <dbReference type="SAM" id="Phobius"/>
    </source>
</evidence>
<dbReference type="PROSITE" id="PS50010">
    <property type="entry name" value="DH_2"/>
    <property type="match status" value="1"/>
</dbReference>
<evidence type="ECO:0000313" key="4">
    <source>
        <dbReference type="EMBL" id="CAF3856594.1"/>
    </source>
</evidence>
<dbReference type="GO" id="GO:0019898">
    <property type="term" value="C:extrinsic component of membrane"/>
    <property type="evidence" value="ECO:0007669"/>
    <property type="project" value="TreeGrafter"/>
</dbReference>
<comment type="caution">
    <text evidence="4">The sequence shown here is derived from an EMBL/GenBank/DDBJ whole genome shotgun (WGS) entry which is preliminary data.</text>
</comment>
<keyword evidence="2" id="KW-0472">Membrane</keyword>
<gene>
    <name evidence="4" type="ORF">JBS370_LOCUS18544</name>
</gene>
<reference evidence="4" key="1">
    <citation type="submission" date="2021-02" db="EMBL/GenBank/DDBJ databases">
        <authorList>
            <person name="Nowell W R."/>
        </authorList>
    </citation>
    <scope>NUCLEOTIDE SEQUENCE</scope>
</reference>
<evidence type="ECO:0000256" key="1">
    <source>
        <dbReference type="ARBA" id="ARBA00022658"/>
    </source>
</evidence>
<dbReference type="Proteomes" id="UP000663836">
    <property type="component" value="Unassembled WGS sequence"/>
</dbReference>
<name>A0A819EUG5_9BILA</name>
<dbReference type="EMBL" id="CAJOBD010002111">
    <property type="protein sequence ID" value="CAF3856594.1"/>
    <property type="molecule type" value="Genomic_DNA"/>
</dbReference>
<dbReference type="InterPro" id="IPR035899">
    <property type="entry name" value="DBL_dom_sf"/>
</dbReference>
<dbReference type="PANTHER" id="PTHR22826:SF106">
    <property type="entry name" value="TRIO, ISOFORM A"/>
    <property type="match status" value="1"/>
</dbReference>
<organism evidence="4 5">
    <name type="scientific">Rotaria sordida</name>
    <dbReference type="NCBI Taxonomy" id="392033"/>
    <lineage>
        <taxon>Eukaryota</taxon>
        <taxon>Metazoa</taxon>
        <taxon>Spiralia</taxon>
        <taxon>Gnathifera</taxon>
        <taxon>Rotifera</taxon>
        <taxon>Eurotatoria</taxon>
        <taxon>Bdelloidea</taxon>
        <taxon>Philodinida</taxon>
        <taxon>Philodinidae</taxon>
        <taxon>Rotaria</taxon>
    </lineage>
</organism>
<sequence>EIRKKLGQKLLVSDLLIKPVQRIMRYQLLLKEILKLALVLTMIMIFSLLRKQLFLYENISYLFIIKTTLNIAYDYDYTNFCTVGIRR</sequence>
<accession>A0A819EUG5</accession>
<dbReference type="GO" id="GO:0007411">
    <property type="term" value="P:axon guidance"/>
    <property type="evidence" value="ECO:0007669"/>
    <property type="project" value="TreeGrafter"/>
</dbReference>
<feature type="domain" description="DH" evidence="3">
    <location>
        <begin position="1"/>
        <end position="35"/>
    </location>
</feature>
<dbReference type="PANTHER" id="PTHR22826">
    <property type="entry name" value="RHO GUANINE EXCHANGE FACTOR-RELATED"/>
    <property type="match status" value="1"/>
</dbReference>
<dbReference type="GO" id="GO:0005085">
    <property type="term" value="F:guanyl-nucleotide exchange factor activity"/>
    <property type="evidence" value="ECO:0007669"/>
    <property type="project" value="UniProtKB-KW"/>
</dbReference>
<feature type="transmembrane region" description="Helical" evidence="2">
    <location>
        <begin position="28"/>
        <end position="49"/>
    </location>
</feature>
<keyword evidence="2" id="KW-1133">Transmembrane helix</keyword>
<evidence type="ECO:0000313" key="5">
    <source>
        <dbReference type="Proteomes" id="UP000663836"/>
    </source>
</evidence>
<dbReference type="SUPFAM" id="SSF48065">
    <property type="entry name" value="DBL homology domain (DH-domain)"/>
    <property type="match status" value="1"/>
</dbReference>
<feature type="non-terminal residue" evidence="4">
    <location>
        <position position="1"/>
    </location>
</feature>
<dbReference type="InterPro" id="IPR051336">
    <property type="entry name" value="RhoGEF_Guanine_NuclExch_SF"/>
</dbReference>
<protein>
    <recommendedName>
        <fullName evidence="3">DH domain-containing protein</fullName>
    </recommendedName>
</protein>
<evidence type="ECO:0000259" key="3">
    <source>
        <dbReference type="PROSITE" id="PS50010"/>
    </source>
</evidence>
<dbReference type="InterPro" id="IPR000219">
    <property type="entry name" value="DH_dom"/>
</dbReference>
<dbReference type="Pfam" id="PF00621">
    <property type="entry name" value="RhoGEF"/>
    <property type="match status" value="1"/>
</dbReference>
<dbReference type="GO" id="GO:0005737">
    <property type="term" value="C:cytoplasm"/>
    <property type="evidence" value="ECO:0007669"/>
    <property type="project" value="TreeGrafter"/>
</dbReference>
<proteinExistence type="predicted"/>
<dbReference type="Gene3D" id="1.20.900.10">
    <property type="entry name" value="Dbl homology (DH) domain"/>
    <property type="match status" value="1"/>
</dbReference>
<keyword evidence="1" id="KW-0344">Guanine-nucleotide releasing factor</keyword>
<dbReference type="AlphaFoldDB" id="A0A819EUG5"/>
<keyword evidence="2" id="KW-0812">Transmembrane</keyword>